<keyword evidence="5" id="KW-1185">Reference proteome</keyword>
<evidence type="ECO:0000259" key="3">
    <source>
        <dbReference type="Pfam" id="PF22599"/>
    </source>
</evidence>
<feature type="region of interest" description="Disordered" evidence="1">
    <location>
        <begin position="42"/>
        <end position="77"/>
    </location>
</feature>
<feature type="compositionally biased region" description="Polar residues" evidence="1">
    <location>
        <begin position="66"/>
        <end position="75"/>
    </location>
</feature>
<evidence type="ECO:0000256" key="2">
    <source>
        <dbReference type="SAM" id="SignalP"/>
    </source>
</evidence>
<dbReference type="EMBL" id="BNAR01000010">
    <property type="protein sequence ID" value="GHH50590.1"/>
    <property type="molecule type" value="Genomic_DNA"/>
</dbReference>
<feature type="chain" id="PRO_5047045664" description="SecDF P1 head subdomain domain-containing protein" evidence="2">
    <location>
        <begin position="20"/>
        <end position="208"/>
    </location>
</feature>
<dbReference type="Gene3D" id="3.30.1360.200">
    <property type="match status" value="1"/>
</dbReference>
<dbReference type="InterPro" id="IPR054384">
    <property type="entry name" value="SecDF_P1_head"/>
</dbReference>
<gene>
    <name evidence="4" type="ORF">GCM10017774_59880</name>
</gene>
<dbReference type="RefSeq" id="WP_191302680.1">
    <property type="nucleotide sequence ID" value="NZ_BNAR01000010.1"/>
</dbReference>
<feature type="signal peptide" evidence="2">
    <location>
        <begin position="1"/>
        <end position="19"/>
    </location>
</feature>
<sequence length="208" mass="21656">MKILAVVLLLALAACTATEPGTPAREEWLTGKLTFRAVQGQAPTTKPSAGYPVPQNEAGDPAVQTARATRQSTDTTVREQALGTLDCTAPDPLVGNDDAAAPLVTCDAGEFKYDLGPVFLDGERVKAATASPSEYGGHVVTVEFDAEGARTWSDFTTANVSKQVAILINGRVLSAPTIQSPITGGTTQISGKFTAAEADQLARQLVGR</sequence>
<comment type="caution">
    <text evidence="4">The sequence shown here is derived from an EMBL/GenBank/DDBJ whole genome shotgun (WGS) entry which is preliminary data.</text>
</comment>
<dbReference type="Pfam" id="PF22599">
    <property type="entry name" value="SecDF_P1_head"/>
    <property type="match status" value="1"/>
</dbReference>
<accession>A0ABQ3MN64</accession>
<feature type="domain" description="SecDF P1 head subdomain" evidence="3">
    <location>
        <begin position="118"/>
        <end position="205"/>
    </location>
</feature>
<protein>
    <recommendedName>
        <fullName evidence="3">SecDF P1 head subdomain domain-containing protein</fullName>
    </recommendedName>
</protein>
<proteinExistence type="predicted"/>
<evidence type="ECO:0000256" key="1">
    <source>
        <dbReference type="SAM" id="MobiDB-lite"/>
    </source>
</evidence>
<evidence type="ECO:0000313" key="4">
    <source>
        <dbReference type="EMBL" id="GHH50590.1"/>
    </source>
</evidence>
<name>A0ABQ3MN64_9PSEU</name>
<keyword evidence="2" id="KW-0732">Signal</keyword>
<evidence type="ECO:0000313" key="5">
    <source>
        <dbReference type="Proteomes" id="UP000605568"/>
    </source>
</evidence>
<organism evidence="4 5">
    <name type="scientific">Lentzea cavernae</name>
    <dbReference type="NCBI Taxonomy" id="2020703"/>
    <lineage>
        <taxon>Bacteria</taxon>
        <taxon>Bacillati</taxon>
        <taxon>Actinomycetota</taxon>
        <taxon>Actinomycetes</taxon>
        <taxon>Pseudonocardiales</taxon>
        <taxon>Pseudonocardiaceae</taxon>
        <taxon>Lentzea</taxon>
    </lineage>
</organism>
<reference evidence="5" key="1">
    <citation type="journal article" date="2019" name="Int. J. Syst. Evol. Microbiol.">
        <title>The Global Catalogue of Microorganisms (GCM) 10K type strain sequencing project: providing services to taxonomists for standard genome sequencing and annotation.</title>
        <authorList>
            <consortium name="The Broad Institute Genomics Platform"/>
            <consortium name="The Broad Institute Genome Sequencing Center for Infectious Disease"/>
            <person name="Wu L."/>
            <person name="Ma J."/>
        </authorList>
    </citation>
    <scope>NUCLEOTIDE SEQUENCE [LARGE SCALE GENOMIC DNA]</scope>
    <source>
        <strain evidence="5">CGMCC 4.7367</strain>
    </source>
</reference>
<dbReference type="PROSITE" id="PS51257">
    <property type="entry name" value="PROKAR_LIPOPROTEIN"/>
    <property type="match status" value="1"/>
</dbReference>
<dbReference type="Proteomes" id="UP000605568">
    <property type="component" value="Unassembled WGS sequence"/>
</dbReference>